<dbReference type="GO" id="GO:0005829">
    <property type="term" value="C:cytosol"/>
    <property type="evidence" value="ECO:0007669"/>
    <property type="project" value="TreeGrafter"/>
</dbReference>
<dbReference type="GO" id="GO:0006796">
    <property type="term" value="P:phosphate-containing compound metabolic process"/>
    <property type="evidence" value="ECO:0007669"/>
    <property type="project" value="UniProtKB-ARBA"/>
</dbReference>
<protein>
    <submittedName>
        <fullName evidence="6">Ribokinase</fullName>
    </submittedName>
</protein>
<dbReference type="Pfam" id="PF00294">
    <property type="entry name" value="PfkB"/>
    <property type="match status" value="1"/>
</dbReference>
<evidence type="ECO:0000256" key="2">
    <source>
        <dbReference type="ARBA" id="ARBA00022679"/>
    </source>
</evidence>
<dbReference type="InterPro" id="IPR011611">
    <property type="entry name" value="PfkB_dom"/>
</dbReference>
<dbReference type="InterPro" id="IPR002139">
    <property type="entry name" value="Ribo/fructo_kinase"/>
</dbReference>
<sequence>MRAAIGAGGAWRGAAGRGSLPRIMTGSLGKPLVICLGNVVADHTFRVEDIPQPPAKIAARSYSIGPGGMAANAAIAALRLGGRAAFWGRVGDDLNGEPLAAALAAEGVDVTGLRRVPGGRTPVGAVLVDPRGERTIISFRGSGLGTDPGWLPLDKLKGAGALCCDPRWPEGVAAAAAAARAAGVPVVLDGERSETRILVDLVPRVDHAIFSVTGLANFAPGCSPEEGLRRAIASGPVKVAAVTQGEKGVLWLVPGAAKAERIPAFPVEATNTTGAGDVFHGAYALAMAERMPVDQAMRFAAAAGALRARDGATPDRAMVEALLA</sequence>
<name>A0A917KMV1_9PROT</name>
<evidence type="ECO:0000313" key="6">
    <source>
        <dbReference type="EMBL" id="GGJ19508.1"/>
    </source>
</evidence>
<evidence type="ECO:0000313" key="7">
    <source>
        <dbReference type="Proteomes" id="UP000661507"/>
    </source>
</evidence>
<reference evidence="6" key="1">
    <citation type="journal article" date="2014" name="Int. J. Syst. Evol. Microbiol.">
        <title>Complete genome sequence of Corynebacterium casei LMG S-19264T (=DSM 44701T), isolated from a smear-ripened cheese.</title>
        <authorList>
            <consortium name="US DOE Joint Genome Institute (JGI-PGF)"/>
            <person name="Walter F."/>
            <person name="Albersmeier A."/>
            <person name="Kalinowski J."/>
            <person name="Ruckert C."/>
        </authorList>
    </citation>
    <scope>NUCLEOTIDE SEQUENCE</scope>
    <source>
        <strain evidence="6">CGMCC 1.3617</strain>
    </source>
</reference>
<dbReference type="PROSITE" id="PS00584">
    <property type="entry name" value="PFKB_KINASES_2"/>
    <property type="match status" value="1"/>
</dbReference>
<dbReference type="GO" id="GO:0016301">
    <property type="term" value="F:kinase activity"/>
    <property type="evidence" value="ECO:0007669"/>
    <property type="project" value="UniProtKB-KW"/>
</dbReference>
<dbReference type="PANTHER" id="PTHR10584:SF157">
    <property type="entry name" value="SULFOFRUCTOSE KINASE"/>
    <property type="match status" value="1"/>
</dbReference>
<organism evidence="6 7">
    <name type="scientific">Neoroseomonas lacus</name>
    <dbReference type="NCBI Taxonomy" id="287609"/>
    <lineage>
        <taxon>Bacteria</taxon>
        <taxon>Pseudomonadati</taxon>
        <taxon>Pseudomonadota</taxon>
        <taxon>Alphaproteobacteria</taxon>
        <taxon>Acetobacterales</taxon>
        <taxon>Acetobacteraceae</taxon>
        <taxon>Neoroseomonas</taxon>
    </lineage>
</organism>
<evidence type="ECO:0000256" key="4">
    <source>
        <dbReference type="RuleBase" id="RU003704"/>
    </source>
</evidence>
<dbReference type="AlphaFoldDB" id="A0A917KMV1"/>
<evidence type="ECO:0000256" key="3">
    <source>
        <dbReference type="ARBA" id="ARBA00022777"/>
    </source>
</evidence>
<proteinExistence type="inferred from homology"/>
<dbReference type="Gene3D" id="3.40.1190.20">
    <property type="match status" value="1"/>
</dbReference>
<dbReference type="SUPFAM" id="SSF53613">
    <property type="entry name" value="Ribokinase-like"/>
    <property type="match status" value="1"/>
</dbReference>
<dbReference type="PANTHER" id="PTHR10584">
    <property type="entry name" value="SUGAR KINASE"/>
    <property type="match status" value="1"/>
</dbReference>
<accession>A0A917KMV1</accession>
<keyword evidence="7" id="KW-1185">Reference proteome</keyword>
<dbReference type="PRINTS" id="PR00990">
    <property type="entry name" value="RIBOKINASE"/>
</dbReference>
<reference evidence="6" key="2">
    <citation type="submission" date="2020-09" db="EMBL/GenBank/DDBJ databases">
        <authorList>
            <person name="Sun Q."/>
            <person name="Zhou Y."/>
        </authorList>
    </citation>
    <scope>NUCLEOTIDE SEQUENCE</scope>
    <source>
        <strain evidence="6">CGMCC 1.3617</strain>
    </source>
</reference>
<dbReference type="Proteomes" id="UP000661507">
    <property type="component" value="Unassembled WGS sequence"/>
</dbReference>
<dbReference type="InterPro" id="IPR002173">
    <property type="entry name" value="Carboh/pur_kinase_PfkB_CS"/>
</dbReference>
<keyword evidence="2 4" id="KW-0808">Transferase</keyword>
<evidence type="ECO:0000256" key="1">
    <source>
        <dbReference type="ARBA" id="ARBA00010688"/>
    </source>
</evidence>
<feature type="domain" description="Carbohydrate kinase PfkB" evidence="5">
    <location>
        <begin position="32"/>
        <end position="309"/>
    </location>
</feature>
<comment type="similarity">
    <text evidence="1 4">Belongs to the carbohydrate kinase PfkB family.</text>
</comment>
<comment type="caution">
    <text evidence="6">The sequence shown here is derived from an EMBL/GenBank/DDBJ whole genome shotgun (WGS) entry which is preliminary data.</text>
</comment>
<gene>
    <name evidence="6" type="primary">yihV</name>
    <name evidence="6" type="ORF">GCM10011320_28510</name>
</gene>
<dbReference type="InterPro" id="IPR029056">
    <property type="entry name" value="Ribokinase-like"/>
</dbReference>
<evidence type="ECO:0000259" key="5">
    <source>
        <dbReference type="Pfam" id="PF00294"/>
    </source>
</evidence>
<keyword evidence="3 4" id="KW-0418">Kinase</keyword>
<dbReference type="EMBL" id="BMKW01000006">
    <property type="protein sequence ID" value="GGJ19508.1"/>
    <property type="molecule type" value="Genomic_DNA"/>
</dbReference>